<keyword evidence="4 7" id="KW-1133">Transmembrane helix</keyword>
<dbReference type="PANTHER" id="PTHR30287:SF1">
    <property type="entry name" value="INNER MEMBRANE PROTEIN"/>
    <property type="match status" value="1"/>
</dbReference>
<dbReference type="InterPro" id="IPR003838">
    <property type="entry name" value="ABC3_permease_C"/>
</dbReference>
<evidence type="ECO:0000256" key="3">
    <source>
        <dbReference type="ARBA" id="ARBA00022692"/>
    </source>
</evidence>
<feature type="transmembrane region" description="Helical" evidence="7">
    <location>
        <begin position="774"/>
        <end position="799"/>
    </location>
</feature>
<dbReference type="Pfam" id="PF02687">
    <property type="entry name" value="FtsX"/>
    <property type="match status" value="2"/>
</dbReference>
<feature type="compositionally biased region" description="Basic residues" evidence="6">
    <location>
        <begin position="71"/>
        <end position="81"/>
    </location>
</feature>
<proteinExistence type="predicted"/>
<evidence type="ECO:0000256" key="7">
    <source>
        <dbReference type="SAM" id="Phobius"/>
    </source>
</evidence>
<comment type="subcellular location">
    <subcellularLocation>
        <location evidence="1">Cell membrane</location>
        <topology evidence="1">Multi-pass membrane protein</topology>
    </subcellularLocation>
</comment>
<evidence type="ECO:0000256" key="1">
    <source>
        <dbReference type="ARBA" id="ARBA00004651"/>
    </source>
</evidence>
<dbReference type="PANTHER" id="PTHR30287">
    <property type="entry name" value="MEMBRANE COMPONENT OF PREDICTED ABC SUPERFAMILY METABOLITE UPTAKE TRANSPORTER"/>
    <property type="match status" value="1"/>
</dbReference>
<evidence type="ECO:0000313" key="9">
    <source>
        <dbReference type="EMBL" id="SEK26227.1"/>
    </source>
</evidence>
<dbReference type="STRING" id="235985.SAMN05414137_101290"/>
<feature type="transmembrane region" description="Helical" evidence="7">
    <location>
        <begin position="374"/>
        <end position="392"/>
    </location>
</feature>
<sequence length="848" mass="86217">MFRYTLQTLRARKGGFIGAFLALFCAAMLVTACGILLETGLSGTVATQRYAGAAVVVGGDQQVHETTTSQKKGRTKTKTKSKPLSERVWLPADTVDRLSGLQGASRVVPELTFTAYAVNAHGQPTSGIDGKPSYGHAWTSAVLTPFTLVQGSAPQGSDQVVVDRELAGSLGLHAGSALTVESGLGPQRFTVSGVAAPRGGDLAQQTSLFFSDGEAATLAGHPGQVSAVGVVAASGVSADTLAAEARQALAGTTAQVHTGGDLGPMEFLDASNARIKLVSMGGAIGGTSLLVAILVVVGTFALAIQQRYRELALLRAIAATPKQVRKLIGREALLVGGVAGVTGAVAGLPVAYWLHDRFVALRAIPDTLQVTFSVFPFFAAIGATLLGAWAAARISARRAARIRPAEALAEAAVERRPGWGRLLAGILVLAGGGVLLAVLSLLDTEAASSPVTFLTVVVLAVAVSLLGPVIVRAAVTALGAPLRLAGVSGHLAAANTRAGAKRAAAAITPLALLIAMASTVFFVATTTGDAAQEQARAGNKADWVVAAAAPGVPEQAVRALRQTPGVTAVTEVLHSSVRVSVDKYTVEGLSAQGLTQTFDPGVTSGSLDGFGDGSVALSKVAASGLGKKPGDILQLTLGDGTPVTLTVDAVYRRGLGFGDLTVSHDLLARHVDDPLAGSVLVKGAVDRAALTAALHAYPGVAVLDRGQVDQLATTAAQSNAAVNYTAMGLIIAFTAIAAVNTLAMTVSERIREFALLRLVGTTRRQVMRMLRLESAVVVLLAAVLGTGIALAVLTAFSLGMTGSATPSVAPWRYLGAVGLTAALALAATIVPGRVALTASPADVIGARQ</sequence>
<evidence type="ECO:0000256" key="6">
    <source>
        <dbReference type="SAM" id="MobiDB-lite"/>
    </source>
</evidence>
<feature type="domain" description="ABC3 transporter permease C-terminal" evidence="8">
    <location>
        <begin position="284"/>
        <end position="402"/>
    </location>
</feature>
<evidence type="ECO:0000256" key="4">
    <source>
        <dbReference type="ARBA" id="ARBA00022989"/>
    </source>
</evidence>
<dbReference type="InterPro" id="IPR038766">
    <property type="entry name" value="Membrane_comp_ABC_pdt"/>
</dbReference>
<keyword evidence="3 7" id="KW-0812">Transmembrane</keyword>
<accession>A0A1H7FLU0</accession>
<evidence type="ECO:0000313" key="10">
    <source>
        <dbReference type="Proteomes" id="UP000183015"/>
    </source>
</evidence>
<feature type="transmembrane region" description="Helical" evidence="7">
    <location>
        <begin position="503"/>
        <end position="524"/>
    </location>
</feature>
<feature type="transmembrane region" description="Helical" evidence="7">
    <location>
        <begin position="454"/>
        <end position="482"/>
    </location>
</feature>
<keyword evidence="10" id="KW-1185">Reference proteome</keyword>
<feature type="transmembrane region" description="Helical" evidence="7">
    <location>
        <begin position="724"/>
        <end position="743"/>
    </location>
</feature>
<organism evidence="9 10">
    <name type="scientific">Streptacidiphilus jiangxiensis</name>
    <dbReference type="NCBI Taxonomy" id="235985"/>
    <lineage>
        <taxon>Bacteria</taxon>
        <taxon>Bacillati</taxon>
        <taxon>Actinomycetota</taxon>
        <taxon>Actinomycetes</taxon>
        <taxon>Kitasatosporales</taxon>
        <taxon>Streptomycetaceae</taxon>
        <taxon>Streptacidiphilus</taxon>
    </lineage>
</organism>
<protein>
    <submittedName>
        <fullName evidence="9">Putative ABC transport system permease protein</fullName>
    </submittedName>
</protein>
<name>A0A1H7FLU0_STRJI</name>
<feature type="domain" description="ABC3 transporter permease C-terminal" evidence="8">
    <location>
        <begin position="725"/>
        <end position="840"/>
    </location>
</feature>
<reference evidence="10" key="1">
    <citation type="submission" date="2016-10" db="EMBL/GenBank/DDBJ databases">
        <authorList>
            <person name="Varghese N."/>
        </authorList>
    </citation>
    <scope>NUCLEOTIDE SEQUENCE [LARGE SCALE GENOMIC DNA]</scope>
    <source>
        <strain evidence="10">DSM 45096 / BCRC 16803 / CGMCC 4.1857 / CIP 109030 / JCM 12277 / KCTC 19219 / NBRC 100920 / 33214</strain>
    </source>
</reference>
<evidence type="ECO:0000256" key="2">
    <source>
        <dbReference type="ARBA" id="ARBA00022475"/>
    </source>
</evidence>
<dbReference type="RefSeq" id="WP_174514461.1">
    <property type="nucleotide sequence ID" value="NZ_BBPN01000002.1"/>
</dbReference>
<dbReference type="AlphaFoldDB" id="A0A1H7FLU0"/>
<dbReference type="eggNOG" id="COG0577">
    <property type="taxonomic scope" value="Bacteria"/>
</dbReference>
<feature type="transmembrane region" description="Helical" evidence="7">
    <location>
        <begin position="332"/>
        <end position="354"/>
    </location>
</feature>
<dbReference type="EMBL" id="FOAZ01000001">
    <property type="protein sequence ID" value="SEK26227.1"/>
    <property type="molecule type" value="Genomic_DNA"/>
</dbReference>
<feature type="region of interest" description="Disordered" evidence="6">
    <location>
        <begin position="62"/>
        <end position="83"/>
    </location>
</feature>
<dbReference type="PROSITE" id="PS51257">
    <property type="entry name" value="PROKAR_LIPOPROTEIN"/>
    <property type="match status" value="1"/>
</dbReference>
<evidence type="ECO:0000259" key="8">
    <source>
        <dbReference type="Pfam" id="PF02687"/>
    </source>
</evidence>
<dbReference type="GO" id="GO:0005886">
    <property type="term" value="C:plasma membrane"/>
    <property type="evidence" value="ECO:0007669"/>
    <property type="project" value="UniProtKB-SubCell"/>
</dbReference>
<evidence type="ECO:0000256" key="5">
    <source>
        <dbReference type="ARBA" id="ARBA00023136"/>
    </source>
</evidence>
<feature type="transmembrane region" description="Helical" evidence="7">
    <location>
        <begin position="811"/>
        <end position="830"/>
    </location>
</feature>
<dbReference type="Proteomes" id="UP000183015">
    <property type="component" value="Unassembled WGS sequence"/>
</dbReference>
<feature type="transmembrane region" description="Helical" evidence="7">
    <location>
        <begin position="277"/>
        <end position="304"/>
    </location>
</feature>
<feature type="transmembrane region" description="Helical" evidence="7">
    <location>
        <begin position="422"/>
        <end position="442"/>
    </location>
</feature>
<keyword evidence="2" id="KW-1003">Cell membrane</keyword>
<keyword evidence="5 7" id="KW-0472">Membrane</keyword>
<gene>
    <name evidence="9" type="ORF">SAMN05414137_101290</name>
</gene>